<dbReference type="Pfam" id="PF00724">
    <property type="entry name" value="Oxidored_FMN"/>
    <property type="match status" value="1"/>
</dbReference>
<accession>A0A6M2BRE6</accession>
<keyword evidence="6" id="KW-1185">Reference proteome</keyword>
<keyword evidence="3" id="KW-0560">Oxidoreductase</keyword>
<dbReference type="CDD" id="cd02933">
    <property type="entry name" value="OYE_like_FMN"/>
    <property type="match status" value="1"/>
</dbReference>
<protein>
    <submittedName>
        <fullName evidence="5">Alkene reductase</fullName>
    </submittedName>
</protein>
<dbReference type="InterPro" id="IPR013785">
    <property type="entry name" value="Aldolase_TIM"/>
</dbReference>
<dbReference type="RefSeq" id="WP_166256169.1">
    <property type="nucleotide sequence ID" value="NZ_JAAMOW010000005.1"/>
</dbReference>
<proteinExistence type="inferred from homology"/>
<dbReference type="Proteomes" id="UP000472676">
    <property type="component" value="Unassembled WGS sequence"/>
</dbReference>
<sequence>MTHSLFTPLHVGDLLLPNRIVMAPMTRTRADAAHVPGELIATHYAQRASAGLLIAEATLSAPGTSAYKTEPGIYSAAQVAGWKRVTDAVHAAGGRIALQVFHPGRASHAAMNDGIPPVSSTDRAIRGAEGEAFDTPRRLSAGEMPRLVEQFRHAFENAWLAGFDAVEIHGAHGYLLDQFLRDSVNDRGDAYGGPLDRRARLLLEVVDQAIAAFGAGRVGVRISPLVSFNDVADSDPRALVQYVADQLTRRSVAFLELRHNQHDAEEERALADIARRHFRGVLIRNGGFDRDSGDAAIADGSADAISYGKPFLANPDLAERFRRNAPLANFDFSQLYTPGPLGYIDQPAHEPAILDTPALA</sequence>
<dbReference type="AlphaFoldDB" id="A0A6M2BRE6"/>
<gene>
    <name evidence="5" type="ORF">G7Y85_10565</name>
</gene>
<evidence type="ECO:0000259" key="4">
    <source>
        <dbReference type="Pfam" id="PF00724"/>
    </source>
</evidence>
<dbReference type="Gene3D" id="3.20.20.70">
    <property type="entry name" value="Aldolase class I"/>
    <property type="match status" value="1"/>
</dbReference>
<evidence type="ECO:0000313" key="6">
    <source>
        <dbReference type="Proteomes" id="UP000472676"/>
    </source>
</evidence>
<dbReference type="FunFam" id="3.20.20.70:FF:000059">
    <property type="entry name" value="N-ethylmaleimide reductase, FMN-linked"/>
    <property type="match status" value="1"/>
</dbReference>
<dbReference type="GO" id="GO:0005829">
    <property type="term" value="C:cytosol"/>
    <property type="evidence" value="ECO:0007669"/>
    <property type="project" value="UniProtKB-ARBA"/>
</dbReference>
<dbReference type="GO" id="GO:0010181">
    <property type="term" value="F:FMN binding"/>
    <property type="evidence" value="ECO:0007669"/>
    <property type="project" value="InterPro"/>
</dbReference>
<dbReference type="SUPFAM" id="SSF51395">
    <property type="entry name" value="FMN-linked oxidoreductases"/>
    <property type="match status" value="1"/>
</dbReference>
<dbReference type="GO" id="GO:0016628">
    <property type="term" value="F:oxidoreductase activity, acting on the CH-CH group of donors, NAD or NADP as acceptor"/>
    <property type="evidence" value="ECO:0007669"/>
    <property type="project" value="UniProtKB-ARBA"/>
</dbReference>
<dbReference type="InterPro" id="IPR045247">
    <property type="entry name" value="Oye-like"/>
</dbReference>
<dbReference type="PANTHER" id="PTHR22893:SF91">
    <property type="entry name" value="NADPH DEHYDROGENASE 2-RELATED"/>
    <property type="match status" value="1"/>
</dbReference>
<organism evidence="5 6">
    <name type="scientific">Solimonas terrae</name>
    <dbReference type="NCBI Taxonomy" id="1396819"/>
    <lineage>
        <taxon>Bacteria</taxon>
        <taxon>Pseudomonadati</taxon>
        <taxon>Pseudomonadota</taxon>
        <taxon>Gammaproteobacteria</taxon>
        <taxon>Nevskiales</taxon>
        <taxon>Nevskiaceae</taxon>
        <taxon>Solimonas</taxon>
    </lineage>
</organism>
<dbReference type="InterPro" id="IPR001155">
    <property type="entry name" value="OxRdtase_FMN_N"/>
</dbReference>
<evidence type="ECO:0000256" key="3">
    <source>
        <dbReference type="ARBA" id="ARBA00023002"/>
    </source>
</evidence>
<comment type="similarity">
    <text evidence="2">Belongs to the NADH:flavin oxidoreductase/NADH oxidase family.</text>
</comment>
<comment type="cofactor">
    <cofactor evidence="1">
        <name>FMN</name>
        <dbReference type="ChEBI" id="CHEBI:58210"/>
    </cofactor>
</comment>
<dbReference type="PANTHER" id="PTHR22893">
    <property type="entry name" value="NADH OXIDOREDUCTASE-RELATED"/>
    <property type="match status" value="1"/>
</dbReference>
<evidence type="ECO:0000313" key="5">
    <source>
        <dbReference type="EMBL" id="NGY05212.1"/>
    </source>
</evidence>
<evidence type="ECO:0000256" key="1">
    <source>
        <dbReference type="ARBA" id="ARBA00001917"/>
    </source>
</evidence>
<comment type="caution">
    <text evidence="5">The sequence shown here is derived from an EMBL/GenBank/DDBJ whole genome shotgun (WGS) entry which is preliminary data.</text>
</comment>
<name>A0A6M2BRE6_9GAMM</name>
<evidence type="ECO:0000256" key="2">
    <source>
        <dbReference type="ARBA" id="ARBA00005979"/>
    </source>
</evidence>
<reference evidence="5 6" key="1">
    <citation type="journal article" date="2014" name="Int. J. Syst. Evol. Microbiol.">
        <title>Solimonas terrae sp. nov., isolated from soil.</title>
        <authorList>
            <person name="Kim S.J."/>
            <person name="Moon J.Y."/>
            <person name="Weon H.Y."/>
            <person name="Ahn J.H."/>
            <person name="Chen W.M."/>
            <person name="Kwon S.W."/>
        </authorList>
    </citation>
    <scope>NUCLEOTIDE SEQUENCE [LARGE SCALE GENOMIC DNA]</scope>
    <source>
        <strain evidence="5 6">KIS83-12</strain>
    </source>
</reference>
<feature type="domain" description="NADH:flavin oxidoreductase/NADH oxidase N-terminal" evidence="4">
    <location>
        <begin position="4"/>
        <end position="326"/>
    </location>
</feature>
<dbReference type="EMBL" id="JAAMOW010000005">
    <property type="protein sequence ID" value="NGY05212.1"/>
    <property type="molecule type" value="Genomic_DNA"/>
</dbReference>